<dbReference type="EMBL" id="MFYX01000101">
    <property type="protein sequence ID" value="OGK02834.1"/>
    <property type="molecule type" value="Genomic_DNA"/>
</dbReference>
<feature type="compositionally biased region" description="Pro residues" evidence="1">
    <location>
        <begin position="227"/>
        <end position="250"/>
    </location>
</feature>
<feature type="domain" description="SPOR" evidence="2">
    <location>
        <begin position="77"/>
        <end position="160"/>
    </location>
</feature>
<dbReference type="Gene3D" id="3.30.70.1070">
    <property type="entry name" value="Sporulation related repeat"/>
    <property type="match status" value="1"/>
</dbReference>
<protein>
    <recommendedName>
        <fullName evidence="2">SPOR domain-containing protein</fullName>
    </recommendedName>
</protein>
<evidence type="ECO:0000256" key="1">
    <source>
        <dbReference type="SAM" id="MobiDB-lite"/>
    </source>
</evidence>
<comment type="caution">
    <text evidence="3">The sequence shown here is derived from an EMBL/GenBank/DDBJ whole genome shotgun (WGS) entry which is preliminary data.</text>
</comment>
<feature type="region of interest" description="Disordered" evidence="1">
    <location>
        <begin position="167"/>
        <end position="264"/>
    </location>
</feature>
<organism evidence="3 4">
    <name type="scientific">Candidatus Raymondbacteria bacterium RIFOXYD12_FULL_49_13</name>
    <dbReference type="NCBI Taxonomy" id="1817890"/>
    <lineage>
        <taxon>Bacteria</taxon>
        <taxon>Raymondiibacteriota</taxon>
    </lineage>
</organism>
<dbReference type="PROSITE" id="PS51724">
    <property type="entry name" value="SPOR"/>
    <property type="match status" value="1"/>
</dbReference>
<dbReference type="InterPro" id="IPR036680">
    <property type="entry name" value="SPOR-like_sf"/>
</dbReference>
<dbReference type="Proteomes" id="UP000179243">
    <property type="component" value="Unassembled WGS sequence"/>
</dbReference>
<feature type="compositionally biased region" description="Low complexity" evidence="1">
    <location>
        <begin position="170"/>
        <end position="188"/>
    </location>
</feature>
<proteinExistence type="predicted"/>
<name>A0A1F7F847_UNCRA</name>
<reference evidence="3 4" key="1">
    <citation type="journal article" date="2016" name="Nat. Commun.">
        <title>Thousands of microbial genomes shed light on interconnected biogeochemical processes in an aquifer system.</title>
        <authorList>
            <person name="Anantharaman K."/>
            <person name="Brown C.T."/>
            <person name="Hug L.A."/>
            <person name="Sharon I."/>
            <person name="Castelle C.J."/>
            <person name="Probst A.J."/>
            <person name="Thomas B.C."/>
            <person name="Singh A."/>
            <person name="Wilkins M.J."/>
            <person name="Karaoz U."/>
            <person name="Brodie E.L."/>
            <person name="Williams K.H."/>
            <person name="Hubbard S.S."/>
            <person name="Banfield J.F."/>
        </authorList>
    </citation>
    <scope>NUCLEOTIDE SEQUENCE [LARGE SCALE GENOMIC DNA]</scope>
</reference>
<feature type="compositionally biased region" description="Polar residues" evidence="1">
    <location>
        <begin position="195"/>
        <end position="204"/>
    </location>
</feature>
<evidence type="ECO:0000259" key="2">
    <source>
        <dbReference type="PROSITE" id="PS51724"/>
    </source>
</evidence>
<dbReference type="AlphaFoldDB" id="A0A1F7F847"/>
<dbReference type="GO" id="GO:0042834">
    <property type="term" value="F:peptidoglycan binding"/>
    <property type="evidence" value="ECO:0007669"/>
    <property type="project" value="InterPro"/>
</dbReference>
<dbReference type="Pfam" id="PF05036">
    <property type="entry name" value="SPOR"/>
    <property type="match status" value="1"/>
</dbReference>
<sequence>MFDLIKTFRVLAVLLVAGFMVNCGGKKEEEELPADDMLSDIETVAPATTKDTAAAIPAKETAAEKKSALASRYTPNFSDNGKYVVQVSVFVSRKAANRLATKFTEEGYAAYVAEVQNPTGDLTGTYYRVRIGNFSGVSDAKDFGENVVADMGYNFWIDNKSNDNVGGSMGSESSYGGYGTSSGSESSYPPVKSDWGSSNSTSDYSTPAQTPAASSSDNEWGSSAPATPAPAPAPAPEPPPPAAEPAPAPAPASGSGGSTNEFDF</sequence>
<gene>
    <name evidence="3" type="ORF">A2519_06615</name>
</gene>
<accession>A0A1F7F847</accession>
<dbReference type="SUPFAM" id="SSF110997">
    <property type="entry name" value="Sporulation related repeat"/>
    <property type="match status" value="1"/>
</dbReference>
<dbReference type="InterPro" id="IPR007730">
    <property type="entry name" value="SPOR-like_dom"/>
</dbReference>
<feature type="compositionally biased region" description="Low complexity" evidence="1">
    <location>
        <begin position="205"/>
        <end position="216"/>
    </location>
</feature>
<evidence type="ECO:0000313" key="4">
    <source>
        <dbReference type="Proteomes" id="UP000179243"/>
    </source>
</evidence>
<evidence type="ECO:0000313" key="3">
    <source>
        <dbReference type="EMBL" id="OGK02834.1"/>
    </source>
</evidence>